<dbReference type="Proteomes" id="UP000551563">
    <property type="component" value="Unassembled WGS sequence"/>
</dbReference>
<protein>
    <submittedName>
        <fullName evidence="1">Host attachment protein</fullName>
    </submittedName>
</protein>
<evidence type="ECO:0000313" key="1">
    <source>
        <dbReference type="EMBL" id="HHV68606.1"/>
    </source>
</evidence>
<dbReference type="Pfam" id="PF10116">
    <property type="entry name" value="Host_attach"/>
    <property type="match status" value="1"/>
</dbReference>
<name>A0A7V6PD03_9HYPH</name>
<dbReference type="EMBL" id="DUMN01000375">
    <property type="protein sequence ID" value="HHV68606.1"/>
    <property type="molecule type" value="Genomic_DNA"/>
</dbReference>
<dbReference type="InterPro" id="IPR019291">
    <property type="entry name" value="Host_attachment_protein"/>
</dbReference>
<proteinExistence type="predicted"/>
<sequence length="104" mass="11568">MAVRVSHESEDELGANSGWGACANCAPEKHQEARFGDTLVEEFERRLRAREFERPATIAEPRMLGTLRRKFSPALEQTVVAELAKDLTKVCRQDLEATIAALGI</sequence>
<reference evidence="1 2" key="1">
    <citation type="journal article" date="2020" name="Biotechnol. Biofuels">
        <title>New insights from the biogas microbiome by comprehensive genome-resolved metagenomics of nearly 1600 species originating from multiple anaerobic digesters.</title>
        <authorList>
            <person name="Campanaro S."/>
            <person name="Treu L."/>
            <person name="Rodriguez-R L.M."/>
            <person name="Kovalovszki A."/>
            <person name="Ziels R.M."/>
            <person name="Maus I."/>
            <person name="Zhu X."/>
            <person name="Kougias P.G."/>
            <person name="Basile A."/>
            <person name="Luo G."/>
            <person name="Schluter A."/>
            <person name="Konstantinidis K.T."/>
            <person name="Angelidaki I."/>
        </authorList>
    </citation>
    <scope>NUCLEOTIDE SEQUENCE [LARGE SCALE GENOMIC DNA]</scope>
    <source>
        <strain evidence="1">AS04akNAM_66</strain>
    </source>
</reference>
<evidence type="ECO:0000313" key="2">
    <source>
        <dbReference type="Proteomes" id="UP000551563"/>
    </source>
</evidence>
<dbReference type="AlphaFoldDB" id="A0A7V6PD03"/>
<comment type="caution">
    <text evidence="1">The sequence shown here is derived from an EMBL/GenBank/DDBJ whole genome shotgun (WGS) entry which is preliminary data.</text>
</comment>
<organism evidence="1 2">
    <name type="scientific">Brucella intermedia</name>
    <dbReference type="NCBI Taxonomy" id="94625"/>
    <lineage>
        <taxon>Bacteria</taxon>
        <taxon>Pseudomonadati</taxon>
        <taxon>Pseudomonadota</taxon>
        <taxon>Alphaproteobacteria</taxon>
        <taxon>Hyphomicrobiales</taxon>
        <taxon>Brucellaceae</taxon>
        <taxon>Brucella/Ochrobactrum group</taxon>
        <taxon>Brucella</taxon>
    </lineage>
</organism>
<gene>
    <name evidence="1" type="ORF">GXX48_13310</name>
</gene>
<accession>A0A7V6PD03</accession>